<dbReference type="SMART" id="SM00884">
    <property type="entry name" value="Cullin_Nedd8"/>
    <property type="match status" value="1"/>
</dbReference>
<evidence type="ECO:0000256" key="5">
    <source>
        <dbReference type="RuleBase" id="RU003829"/>
    </source>
</evidence>
<dbReference type="InterPro" id="IPR036390">
    <property type="entry name" value="WH_DNA-bd_sf"/>
</dbReference>
<dbReference type="InterPro" id="IPR059120">
    <property type="entry name" value="Cullin-like_AB"/>
</dbReference>
<comment type="similarity">
    <text evidence="1 4 5">Belongs to the cullin family.</text>
</comment>
<dbReference type="InterPro" id="IPR001373">
    <property type="entry name" value="Cullin_N"/>
</dbReference>
<evidence type="ECO:0000256" key="4">
    <source>
        <dbReference type="PROSITE-ProRule" id="PRU00330"/>
    </source>
</evidence>
<dbReference type="Gene3D" id="1.20.1310.10">
    <property type="entry name" value="Cullin Repeats"/>
    <property type="match status" value="4"/>
</dbReference>
<evidence type="ECO:0000256" key="2">
    <source>
        <dbReference type="ARBA" id="ARBA00022499"/>
    </source>
</evidence>
<sequence length="763" mass="88263">MSQPPGKKGPLVMIHAFKPPLEKDKDMVTRSWDKLKSAILKIFNEEAGELSFEELYRTGYNMVLHKHGDRLYQHVEDLLKERSQELCAKVETETDVTFLDGLKREWQDHKRSLRMVRDILMYMDRTFVKQNTKKPVYDMGVHLFCQHCVRAPGVKSRLITLLLSKIEEERNGNKVDRDLVKNSTQMLMEMGRDVFHDDFEVLFLKSSEEFYRIESENFINANGCPEYLQKVERRLQEEQDRVGACLSVDYNAGEGGIKQVVEHELIGRHMQTLIEKEGSGLVWLLENRKVDDLRRMFDLFSRIHQPPSPGQLSGLDLIENRMAEHVMVKGREIVGSGTDSDGQEAKVDHLKYVTDLLDLKDQYDSLIKDAFKSEKSFINKLHKTFECFINQNPRSPEYISLAMDNHLRGGKSQRTGAGQSEEQVEGMLEKALQMFRFLSEKDVFERYYKQHLAKRLLSDRSQSSDTEQKVIQMLKSECGYQFTAKLEGMFKDINTSKTVQEQYRNHLAQAGSADASTEGSVDLVAKVLTTGYWPTQQTVQCNMPQEIDRVCNVFKRFYLAQHNGRQLTWQVNMGNAEVTAKYDKPYRINMPTYQMVVLLLFADPSSSALKFTDIEEATKIPAPELKRVMQSLACAQYRLLTKDPKSKDVSPTDKFTYNSSFTHKMIKFKVSSIATSKETSEEVQASRNKINEDRNPQIDAAVVRVMKTRRVMEHNLLIAEVTKQLQNRFVPEPLVIKRRLEGLIDREFLQRQKGNMKVYEYLA</sequence>
<dbReference type="Gene3D" id="3.30.230.130">
    <property type="entry name" value="Cullin, Chain C, Domain 2"/>
    <property type="match status" value="1"/>
</dbReference>
<dbReference type="SUPFAM" id="SSF46785">
    <property type="entry name" value="Winged helix' DNA-binding domain"/>
    <property type="match status" value="1"/>
</dbReference>
<dbReference type="InterPro" id="IPR016158">
    <property type="entry name" value="Cullin_homology"/>
</dbReference>
<dbReference type="Pfam" id="PF10557">
    <property type="entry name" value="Cullin_Nedd8"/>
    <property type="match status" value="1"/>
</dbReference>
<dbReference type="SMART" id="SM00182">
    <property type="entry name" value="CULLIN"/>
    <property type="match status" value="1"/>
</dbReference>
<dbReference type="EMBL" id="HBFN01033641">
    <property type="protein sequence ID" value="CAD8805777.1"/>
    <property type="molecule type" value="Transcribed_RNA"/>
</dbReference>
<gene>
    <name evidence="7" type="ORF">HTEP1355_LOCUS19456</name>
</gene>
<dbReference type="FunFam" id="1.20.1310.10:FF:000002">
    <property type="entry name" value="cullin-3 isoform X1"/>
    <property type="match status" value="1"/>
</dbReference>
<dbReference type="Gene3D" id="1.10.10.10">
    <property type="entry name" value="Winged helix-like DNA-binding domain superfamily/Winged helix DNA-binding domain"/>
    <property type="match status" value="1"/>
</dbReference>
<dbReference type="InterPro" id="IPR045093">
    <property type="entry name" value="Cullin"/>
</dbReference>
<accession>A0A7S0Z679</accession>
<evidence type="ECO:0000259" key="6">
    <source>
        <dbReference type="PROSITE" id="PS50069"/>
    </source>
</evidence>
<dbReference type="InterPro" id="IPR016159">
    <property type="entry name" value="Cullin_repeat-like_dom_sf"/>
</dbReference>
<keyword evidence="3" id="KW-0832">Ubl conjugation</keyword>
<dbReference type="Pfam" id="PF00888">
    <property type="entry name" value="Cullin"/>
    <property type="match status" value="1"/>
</dbReference>
<evidence type="ECO:0000256" key="3">
    <source>
        <dbReference type="ARBA" id="ARBA00022843"/>
    </source>
</evidence>
<dbReference type="FunFam" id="1.10.10.10:FF:000014">
    <property type="entry name" value="Cullin 1"/>
    <property type="match status" value="1"/>
</dbReference>
<reference evidence="7" key="1">
    <citation type="submission" date="2021-01" db="EMBL/GenBank/DDBJ databases">
        <authorList>
            <person name="Corre E."/>
            <person name="Pelletier E."/>
            <person name="Niang G."/>
            <person name="Scheremetjew M."/>
            <person name="Finn R."/>
            <person name="Kale V."/>
            <person name="Holt S."/>
            <person name="Cochrane G."/>
            <person name="Meng A."/>
            <person name="Brown T."/>
            <person name="Cohen L."/>
        </authorList>
    </citation>
    <scope>NUCLEOTIDE SEQUENCE</scope>
    <source>
        <strain evidence="7">CCMP443</strain>
    </source>
</reference>
<dbReference type="SUPFAM" id="SSF74788">
    <property type="entry name" value="Cullin repeat-like"/>
    <property type="match status" value="1"/>
</dbReference>
<dbReference type="Pfam" id="PF26557">
    <property type="entry name" value="Cullin_AB"/>
    <property type="match status" value="1"/>
</dbReference>
<name>A0A7S0Z679_9CRYP</name>
<dbReference type="PANTHER" id="PTHR11932">
    <property type="entry name" value="CULLIN"/>
    <property type="match status" value="1"/>
</dbReference>
<organism evidence="7">
    <name type="scientific">Hemiselmis tepida</name>
    <dbReference type="NCBI Taxonomy" id="464990"/>
    <lineage>
        <taxon>Eukaryota</taxon>
        <taxon>Cryptophyceae</taxon>
        <taxon>Cryptomonadales</taxon>
        <taxon>Hemiselmidaceae</taxon>
        <taxon>Hemiselmis</taxon>
    </lineage>
</organism>
<feature type="domain" description="Cullin family profile" evidence="6">
    <location>
        <begin position="394"/>
        <end position="633"/>
    </location>
</feature>
<dbReference type="GO" id="GO:0006511">
    <property type="term" value="P:ubiquitin-dependent protein catabolic process"/>
    <property type="evidence" value="ECO:0007669"/>
    <property type="project" value="InterPro"/>
</dbReference>
<dbReference type="SUPFAM" id="SSF75632">
    <property type="entry name" value="Cullin homology domain"/>
    <property type="match status" value="1"/>
</dbReference>
<dbReference type="PROSITE" id="PS50069">
    <property type="entry name" value="CULLIN_2"/>
    <property type="match status" value="1"/>
</dbReference>
<evidence type="ECO:0000313" key="7">
    <source>
        <dbReference type="EMBL" id="CAD8805777.1"/>
    </source>
</evidence>
<protein>
    <recommendedName>
        <fullName evidence="6">Cullin family profile domain-containing protein</fullName>
    </recommendedName>
</protein>
<dbReference type="GO" id="GO:0031625">
    <property type="term" value="F:ubiquitin protein ligase binding"/>
    <property type="evidence" value="ECO:0007669"/>
    <property type="project" value="InterPro"/>
</dbReference>
<dbReference type="InterPro" id="IPR036317">
    <property type="entry name" value="Cullin_homology_sf"/>
</dbReference>
<evidence type="ECO:0000256" key="1">
    <source>
        <dbReference type="ARBA" id="ARBA00006019"/>
    </source>
</evidence>
<dbReference type="InterPro" id="IPR019559">
    <property type="entry name" value="Cullin_neddylation_domain"/>
</dbReference>
<proteinExistence type="inferred from homology"/>
<dbReference type="AlphaFoldDB" id="A0A7S0Z679"/>
<dbReference type="FunFam" id="1.20.1310.10:FF:000006">
    <property type="entry name" value="Cullin 3"/>
    <property type="match status" value="1"/>
</dbReference>
<dbReference type="FunFam" id="1.20.1310.10:FF:000001">
    <property type="entry name" value="Cullin 3"/>
    <property type="match status" value="1"/>
</dbReference>
<keyword evidence="2" id="KW-1017">Isopeptide bond</keyword>
<dbReference type="InterPro" id="IPR036388">
    <property type="entry name" value="WH-like_DNA-bd_sf"/>
</dbReference>